<accession>A0ABZ2RQ50</accession>
<dbReference type="InterPro" id="IPR001162">
    <property type="entry name" value="UvrC_RNase_H_dom"/>
</dbReference>
<dbReference type="InterPro" id="IPR038476">
    <property type="entry name" value="UvrC_RNase_H_dom_sf"/>
</dbReference>
<feature type="domain" description="UvrC family homology region profile" evidence="2">
    <location>
        <begin position="242"/>
        <end position="443"/>
    </location>
</feature>
<dbReference type="Proteomes" id="UP001460679">
    <property type="component" value="Chromosome"/>
</dbReference>
<dbReference type="InterPro" id="IPR036876">
    <property type="entry name" value="UVR_dom_sf"/>
</dbReference>
<keyword evidence="4" id="KW-1185">Reference proteome</keyword>
<dbReference type="InterPro" id="IPR035901">
    <property type="entry name" value="GIY-YIG_endonuc_sf"/>
</dbReference>
<dbReference type="Pfam" id="PF14520">
    <property type="entry name" value="HHH_5"/>
    <property type="match status" value="1"/>
</dbReference>
<feature type="domain" description="GIY-YIG" evidence="1">
    <location>
        <begin position="11"/>
        <end position="89"/>
    </location>
</feature>
<name>A0ABZ2RQ50_9BACT</name>
<dbReference type="Pfam" id="PF01541">
    <property type="entry name" value="GIY-YIG"/>
    <property type="match status" value="1"/>
</dbReference>
<dbReference type="InterPro" id="IPR050066">
    <property type="entry name" value="UvrABC_protein_C"/>
</dbReference>
<dbReference type="Pfam" id="PF08459">
    <property type="entry name" value="UvrC_RNaseH_dom"/>
    <property type="match status" value="1"/>
</dbReference>
<dbReference type="SUPFAM" id="SSF47781">
    <property type="entry name" value="RuvA domain 2-like"/>
    <property type="match status" value="1"/>
</dbReference>
<proteinExistence type="predicted"/>
<dbReference type="InterPro" id="IPR000305">
    <property type="entry name" value="GIY-YIG_endonuc"/>
</dbReference>
<reference evidence="3" key="1">
    <citation type="submission" date="2024-03" db="EMBL/GenBank/DDBJ databases">
        <title>Complete genome sequence of Mycoplasma gypis type strain B1/T1.</title>
        <authorList>
            <person name="Spergser J."/>
        </authorList>
    </citation>
    <scope>NUCLEOTIDE SEQUENCE [LARGE SCALE GENOMIC DNA]</scope>
    <source>
        <strain evidence="3">B1/T1</strain>
    </source>
</reference>
<dbReference type="Gene3D" id="1.10.150.20">
    <property type="entry name" value="5' to 3' exonuclease, C-terminal subdomain"/>
    <property type="match status" value="1"/>
</dbReference>
<dbReference type="Gene3D" id="3.30.420.340">
    <property type="entry name" value="UvrC, RNAse H endonuclease domain"/>
    <property type="match status" value="1"/>
</dbReference>
<evidence type="ECO:0000259" key="1">
    <source>
        <dbReference type="PROSITE" id="PS50164"/>
    </source>
</evidence>
<organism evidence="3 4">
    <name type="scientific">[Mycoplasma] gypis</name>
    <dbReference type="NCBI Taxonomy" id="92404"/>
    <lineage>
        <taxon>Bacteria</taxon>
        <taxon>Bacillati</taxon>
        <taxon>Mycoplasmatota</taxon>
        <taxon>Mycoplasmoidales</taxon>
        <taxon>Metamycoplasmataceae</taxon>
        <taxon>Metamycoplasma</taxon>
    </lineage>
</organism>
<gene>
    <name evidence="3" type="ORF">WG616_00550</name>
</gene>
<dbReference type="PANTHER" id="PTHR30562">
    <property type="entry name" value="UVRC/OXIDOREDUCTASE"/>
    <property type="match status" value="1"/>
</dbReference>
<dbReference type="SUPFAM" id="SSF46600">
    <property type="entry name" value="C-terminal UvrC-binding domain of UvrB"/>
    <property type="match status" value="1"/>
</dbReference>
<dbReference type="InterPro" id="IPR010994">
    <property type="entry name" value="RuvA_2-like"/>
</dbReference>
<evidence type="ECO:0000259" key="2">
    <source>
        <dbReference type="PROSITE" id="PS50165"/>
    </source>
</evidence>
<dbReference type="SMART" id="SM00465">
    <property type="entry name" value="GIYc"/>
    <property type="match status" value="1"/>
</dbReference>
<dbReference type="PANTHER" id="PTHR30562:SF1">
    <property type="entry name" value="UVRABC SYSTEM PROTEIN C"/>
    <property type="match status" value="1"/>
</dbReference>
<dbReference type="EMBL" id="CP148066">
    <property type="protein sequence ID" value="WXL28510.1"/>
    <property type="molecule type" value="Genomic_DNA"/>
</dbReference>
<dbReference type="Gene3D" id="3.40.1440.10">
    <property type="entry name" value="GIY-YIG endonuclease"/>
    <property type="match status" value="1"/>
</dbReference>
<dbReference type="PROSITE" id="PS50164">
    <property type="entry name" value="GIY_YIG"/>
    <property type="match status" value="1"/>
</dbReference>
<dbReference type="Pfam" id="PF22920">
    <property type="entry name" value="UvrC_RNaseH"/>
    <property type="match status" value="1"/>
</dbReference>
<sequence>MTINDLDVVVELPGVYFWLDKNGEIIYIGKAKNLKKRMKQYFLGSLNSYKTSKLVEEIFSFEFVTFNNEKEALIYEQLSIAKHRPKYNILLLDDKKYPYLKISLTNKITIQRVWKYKKEANSIYYGPLPVGYGATDLKKYLESKILYRDGFLIEEETQEYWNKSFEKIKEILLFKDKNFINELTNQMNLSAKSFQFEEALMYKRLIETVSKIQQKQLIELQNYENVDIFYFETFGDYIVSGIATYRFGTLLNSQTQAINIVFSAEETINSFLNIYYSKNEIPKLIIMNQELSQSHFDIVSTIKTSFPTKGQFFDILQTLKTNVDSKKDIEIQKLNNFETKTIANIKKLEDILNINNASDIVIFDNSHFSNTNPVCAVLRIWEGQLFKSQNRRFNLEVKQDRKADVEYMKQAVTKFISQEKDKKPSLIIIDGGLAHINEVKRILRVHDWNVDLIGLVKNDNHKTDHIVNSEGKKIPIKDKDLYNFLANIQEEVDRNAKRFQAKKSLSKSLETSLVSIDGIGFKTEEKLLEKFGSYSAIYNASEEELKEVVSEKIAKKIKNLFSV</sequence>
<dbReference type="SUPFAM" id="SSF82771">
    <property type="entry name" value="GIY-YIG endonuclease"/>
    <property type="match status" value="1"/>
</dbReference>
<dbReference type="CDD" id="cd10434">
    <property type="entry name" value="GIY-YIG_UvrC_Cho"/>
    <property type="match status" value="1"/>
</dbReference>
<dbReference type="InterPro" id="IPR047296">
    <property type="entry name" value="GIY-YIG_UvrC_Cho"/>
</dbReference>
<evidence type="ECO:0000313" key="3">
    <source>
        <dbReference type="EMBL" id="WXL28510.1"/>
    </source>
</evidence>
<dbReference type="RefSeq" id="WP_205498740.1">
    <property type="nucleotide sequence ID" value="NZ_CP148066.1"/>
</dbReference>
<dbReference type="PROSITE" id="PS50165">
    <property type="entry name" value="UVRC"/>
    <property type="match status" value="1"/>
</dbReference>
<evidence type="ECO:0000313" key="4">
    <source>
        <dbReference type="Proteomes" id="UP001460679"/>
    </source>
</evidence>
<protein>
    <submittedName>
        <fullName evidence="3">GIY-YIG nuclease family protein</fullName>
    </submittedName>
</protein>